<gene>
    <name evidence="2" type="ORF">GCM10009788_20100</name>
</gene>
<dbReference type="PANTHER" id="PTHR34846">
    <property type="entry name" value="4-CARBOXYMUCONOLACTONE DECARBOXYLASE FAMILY PROTEIN (AFU_ORTHOLOGUE AFUA_6G11590)"/>
    <property type="match status" value="1"/>
</dbReference>
<reference evidence="2 3" key="1">
    <citation type="journal article" date="2019" name="Int. J. Syst. Evol. Microbiol.">
        <title>The Global Catalogue of Microorganisms (GCM) 10K type strain sequencing project: providing services to taxonomists for standard genome sequencing and annotation.</title>
        <authorList>
            <consortium name="The Broad Institute Genomics Platform"/>
            <consortium name="The Broad Institute Genome Sequencing Center for Infectious Disease"/>
            <person name="Wu L."/>
            <person name="Ma J."/>
        </authorList>
    </citation>
    <scope>NUCLEOTIDE SEQUENCE [LARGE SCALE GENOMIC DNA]</scope>
    <source>
        <strain evidence="2 3">JCM 14942</strain>
    </source>
</reference>
<keyword evidence="3" id="KW-1185">Reference proteome</keyword>
<name>A0ABN2ABK1_9ACTN</name>
<dbReference type="InterPro" id="IPR029032">
    <property type="entry name" value="AhpD-like"/>
</dbReference>
<evidence type="ECO:0000259" key="1">
    <source>
        <dbReference type="Pfam" id="PF02627"/>
    </source>
</evidence>
<dbReference type="Pfam" id="PF02627">
    <property type="entry name" value="CMD"/>
    <property type="match status" value="1"/>
</dbReference>
<dbReference type="EMBL" id="BAAAOR010000014">
    <property type="protein sequence ID" value="GAA1515758.1"/>
    <property type="molecule type" value="Genomic_DNA"/>
</dbReference>
<protein>
    <submittedName>
        <fullName evidence="2">Carboxymuconolactone decarboxylase family protein</fullName>
    </submittedName>
</protein>
<dbReference type="Gene3D" id="1.20.1290.10">
    <property type="entry name" value="AhpD-like"/>
    <property type="match status" value="1"/>
</dbReference>
<accession>A0ABN2ABK1</accession>
<feature type="domain" description="Carboxymuconolactone decarboxylase-like" evidence="1">
    <location>
        <begin position="24"/>
        <end position="106"/>
    </location>
</feature>
<comment type="caution">
    <text evidence="2">The sequence shown here is derived from an EMBL/GenBank/DDBJ whole genome shotgun (WGS) entry which is preliminary data.</text>
</comment>
<dbReference type="PANTHER" id="PTHR34846:SF10">
    <property type="entry name" value="CYTOPLASMIC PROTEIN"/>
    <property type="match status" value="1"/>
</dbReference>
<sequence>MPRVDIPASASEAHITARVYALQPAYAEPAAQLARAVREDSILPARTKEAVRYRIAQINGCLLCQAYRASDAREDGFTEEDYASIGTPAFAGRFGERERLAVEYAELFTCDHHRLDDAFFERLKEQFSDSEIVDLTVFTGRYLAFGRLTHVLGLDDSCEL</sequence>
<evidence type="ECO:0000313" key="2">
    <source>
        <dbReference type="EMBL" id="GAA1515758.1"/>
    </source>
</evidence>
<evidence type="ECO:0000313" key="3">
    <source>
        <dbReference type="Proteomes" id="UP001500842"/>
    </source>
</evidence>
<proteinExistence type="predicted"/>
<organism evidence="2 3">
    <name type="scientific">Nocardioides humi</name>
    <dbReference type="NCBI Taxonomy" id="449461"/>
    <lineage>
        <taxon>Bacteria</taxon>
        <taxon>Bacillati</taxon>
        <taxon>Actinomycetota</taxon>
        <taxon>Actinomycetes</taxon>
        <taxon>Propionibacteriales</taxon>
        <taxon>Nocardioidaceae</taxon>
        <taxon>Nocardioides</taxon>
    </lineage>
</organism>
<dbReference type="RefSeq" id="WP_141005544.1">
    <property type="nucleotide sequence ID" value="NZ_BAAAOR010000014.1"/>
</dbReference>
<dbReference type="Proteomes" id="UP001500842">
    <property type="component" value="Unassembled WGS sequence"/>
</dbReference>
<dbReference type="InterPro" id="IPR003779">
    <property type="entry name" value="CMD-like"/>
</dbReference>
<dbReference type="SUPFAM" id="SSF69118">
    <property type="entry name" value="AhpD-like"/>
    <property type="match status" value="1"/>
</dbReference>